<keyword evidence="4" id="KW-0472">Membrane</keyword>
<dbReference type="SUPFAM" id="SSF56954">
    <property type="entry name" value="Outer membrane efflux proteins (OEP)"/>
    <property type="match status" value="1"/>
</dbReference>
<evidence type="ECO:0000256" key="2">
    <source>
        <dbReference type="ARBA" id="ARBA00022452"/>
    </source>
</evidence>
<dbReference type="GO" id="GO:0015288">
    <property type="term" value="F:porin activity"/>
    <property type="evidence" value="ECO:0007669"/>
    <property type="project" value="TreeGrafter"/>
</dbReference>
<dbReference type="PANTHER" id="PTHR30026:SF20">
    <property type="entry name" value="OUTER MEMBRANE PROTEIN TOLC"/>
    <property type="match status" value="1"/>
</dbReference>
<name>A0A3M8CZL6_9BACL</name>
<dbReference type="EMBL" id="RHHQ01000023">
    <property type="protein sequence ID" value="RNB81250.1"/>
    <property type="molecule type" value="Genomic_DNA"/>
</dbReference>
<dbReference type="PANTHER" id="PTHR30026">
    <property type="entry name" value="OUTER MEMBRANE PROTEIN TOLC"/>
    <property type="match status" value="1"/>
</dbReference>
<keyword evidence="6" id="KW-0732">Signal</keyword>
<evidence type="ECO:0000256" key="3">
    <source>
        <dbReference type="ARBA" id="ARBA00022692"/>
    </source>
</evidence>
<evidence type="ECO:0000256" key="4">
    <source>
        <dbReference type="ARBA" id="ARBA00023136"/>
    </source>
</evidence>
<keyword evidence="8" id="KW-1185">Reference proteome</keyword>
<dbReference type="AlphaFoldDB" id="A0A3M8CZL6"/>
<evidence type="ECO:0000256" key="1">
    <source>
        <dbReference type="ARBA" id="ARBA00004442"/>
    </source>
</evidence>
<evidence type="ECO:0000313" key="8">
    <source>
        <dbReference type="Proteomes" id="UP000271031"/>
    </source>
</evidence>
<dbReference type="GO" id="GO:0009279">
    <property type="term" value="C:cell outer membrane"/>
    <property type="evidence" value="ECO:0007669"/>
    <property type="project" value="UniProtKB-SubCell"/>
</dbReference>
<accession>A0A3M8CZL6</accession>
<dbReference type="InterPro" id="IPR051906">
    <property type="entry name" value="TolC-like"/>
</dbReference>
<comment type="caution">
    <text evidence="7">The sequence shown here is derived from an EMBL/GenBank/DDBJ whole genome shotgun (WGS) entry which is preliminary data.</text>
</comment>
<evidence type="ECO:0008006" key="9">
    <source>
        <dbReference type="Google" id="ProtNLM"/>
    </source>
</evidence>
<dbReference type="GO" id="GO:1990281">
    <property type="term" value="C:efflux pump complex"/>
    <property type="evidence" value="ECO:0007669"/>
    <property type="project" value="TreeGrafter"/>
</dbReference>
<keyword evidence="3" id="KW-0812">Transmembrane</keyword>
<dbReference type="Proteomes" id="UP000271031">
    <property type="component" value="Unassembled WGS sequence"/>
</dbReference>
<comment type="subcellular location">
    <subcellularLocation>
        <location evidence="1">Cell outer membrane</location>
    </subcellularLocation>
</comment>
<feature type="chain" id="PRO_5018263977" description="TolC family protein" evidence="6">
    <location>
        <begin position="30"/>
        <end position="371"/>
    </location>
</feature>
<proteinExistence type="predicted"/>
<organism evidence="7 8">
    <name type="scientific">Brevibacillus fluminis</name>
    <dbReference type="NCBI Taxonomy" id="511487"/>
    <lineage>
        <taxon>Bacteria</taxon>
        <taxon>Bacillati</taxon>
        <taxon>Bacillota</taxon>
        <taxon>Bacilli</taxon>
        <taxon>Bacillales</taxon>
        <taxon>Paenibacillaceae</taxon>
        <taxon>Brevibacillus</taxon>
    </lineage>
</organism>
<dbReference type="RefSeq" id="WP_122920932.1">
    <property type="nucleotide sequence ID" value="NZ_RHHQ01000023.1"/>
</dbReference>
<protein>
    <recommendedName>
        <fullName evidence="9">TolC family protein</fullName>
    </recommendedName>
</protein>
<evidence type="ECO:0000256" key="5">
    <source>
        <dbReference type="ARBA" id="ARBA00023237"/>
    </source>
</evidence>
<evidence type="ECO:0000256" key="6">
    <source>
        <dbReference type="SAM" id="SignalP"/>
    </source>
</evidence>
<keyword evidence="5" id="KW-0998">Cell outer membrane</keyword>
<dbReference type="Gene3D" id="1.20.1600.10">
    <property type="entry name" value="Outer membrane efflux proteins (OEP)"/>
    <property type="match status" value="2"/>
</dbReference>
<keyword evidence="2" id="KW-1134">Transmembrane beta strand</keyword>
<reference evidence="7 8" key="1">
    <citation type="submission" date="2018-10" db="EMBL/GenBank/DDBJ databases">
        <title>Phylogenomics of Brevibacillus.</title>
        <authorList>
            <person name="Dunlap C."/>
        </authorList>
    </citation>
    <scope>NUCLEOTIDE SEQUENCE [LARGE SCALE GENOMIC DNA]</scope>
    <source>
        <strain evidence="7 8">JCM 15716</strain>
    </source>
</reference>
<dbReference type="OrthoDB" id="2478680at2"/>
<feature type="signal peptide" evidence="6">
    <location>
        <begin position="1"/>
        <end position="29"/>
    </location>
</feature>
<dbReference type="GO" id="GO:0015562">
    <property type="term" value="F:efflux transmembrane transporter activity"/>
    <property type="evidence" value="ECO:0007669"/>
    <property type="project" value="InterPro"/>
</dbReference>
<gene>
    <name evidence="7" type="ORF">EDM56_26415</name>
</gene>
<sequence>MTIRVKFPWIVSFISLVSFSFSTAVPSIAAETTQPQQNAEILTIEKAIKLVNAADSEVALASLDAENDDVNARIVKSQLRNIGADSIDSLEFAEQKYVTEAQSAMDARISKLYKESVEADLRGKAILSYYDLLQAYSERESKKRRYNRVNELVQMAKENATSSKNTTVSNVDVMQAEAIASIAKVEWFEAQSTWGETKIKQNEILGVDAQKEWLFPTEDEVTTEDPPISFEDAIASLQTDSFAIAQTKGDMEIAQLRVALINKYSAVSTFYGKIATNNLEKLKVELEHSKKEDVYAVYTLYQKYRDGYQLLQTCKHAVKLASENYDQRISRFKQGTASIGDVLQSEQELAKLEDHYVAARNDFNHIRANFQ</sequence>
<evidence type="ECO:0000313" key="7">
    <source>
        <dbReference type="EMBL" id="RNB81250.1"/>
    </source>
</evidence>